<evidence type="ECO:0000256" key="1">
    <source>
        <dbReference type="ARBA" id="ARBA00023015"/>
    </source>
</evidence>
<dbReference type="PANTHER" id="PTHR42756">
    <property type="entry name" value="TRANSCRIPTIONAL REGULATOR, MARR"/>
    <property type="match status" value="1"/>
</dbReference>
<dbReference type="RefSeq" id="WP_115642248.1">
    <property type="nucleotide sequence ID" value="NZ_UFWZ01000001.1"/>
</dbReference>
<dbReference type="GO" id="GO:0003700">
    <property type="term" value="F:DNA-binding transcription factor activity"/>
    <property type="evidence" value="ECO:0007669"/>
    <property type="project" value="InterPro"/>
</dbReference>
<name>A0A381JBR6_9CLOT</name>
<evidence type="ECO:0000313" key="6">
    <source>
        <dbReference type="Proteomes" id="UP000254664"/>
    </source>
</evidence>
<dbReference type="EMBL" id="UFWZ01000001">
    <property type="protein sequence ID" value="SUY48433.1"/>
    <property type="molecule type" value="Genomic_DNA"/>
</dbReference>
<dbReference type="PRINTS" id="PR00598">
    <property type="entry name" value="HTHMARR"/>
</dbReference>
<dbReference type="AlphaFoldDB" id="A0A381JBR6"/>
<gene>
    <name evidence="5" type="primary">yusO</name>
    <name evidence="5" type="ORF">NCTC9836_02838</name>
</gene>
<reference evidence="5 6" key="1">
    <citation type="submission" date="2018-06" db="EMBL/GenBank/DDBJ databases">
        <authorList>
            <consortium name="Pathogen Informatics"/>
            <person name="Doyle S."/>
        </authorList>
    </citation>
    <scope>NUCLEOTIDE SEQUENCE [LARGE SCALE GENOMIC DNA]</scope>
    <source>
        <strain evidence="5 6">NCTC9836</strain>
    </source>
</reference>
<evidence type="ECO:0000313" key="5">
    <source>
        <dbReference type="EMBL" id="SUY48433.1"/>
    </source>
</evidence>
<dbReference type="Gene3D" id="1.10.10.10">
    <property type="entry name" value="Winged helix-like DNA-binding domain superfamily/Winged helix DNA-binding domain"/>
    <property type="match status" value="1"/>
</dbReference>
<evidence type="ECO:0000259" key="4">
    <source>
        <dbReference type="PROSITE" id="PS50995"/>
    </source>
</evidence>
<keyword evidence="6" id="KW-1185">Reference proteome</keyword>
<keyword evidence="2" id="KW-0238">DNA-binding</keyword>
<dbReference type="CDD" id="cd00090">
    <property type="entry name" value="HTH_ARSR"/>
    <property type="match status" value="1"/>
</dbReference>
<dbReference type="InterPro" id="IPR036388">
    <property type="entry name" value="WH-like_DNA-bd_sf"/>
</dbReference>
<accession>A0A381JBR6</accession>
<sequence length="151" mass="17876">MDSYNHNSLYHIFYQVIRVHYHRTHMLLDEIGVYPGQPPMLLALSKEDGQSQKELASKLNIKPATITVMLKRMEKAKLVERRQDSLDQRISRVYITEKGQEAWKDVHEVMKVIDKECFNNFTEEEQVLLRRLLIQVRDNLMDVCDKKAKCE</sequence>
<dbReference type="GO" id="GO:0003677">
    <property type="term" value="F:DNA binding"/>
    <property type="evidence" value="ECO:0007669"/>
    <property type="project" value="UniProtKB-KW"/>
</dbReference>
<dbReference type="PANTHER" id="PTHR42756:SF1">
    <property type="entry name" value="TRANSCRIPTIONAL REPRESSOR OF EMRAB OPERON"/>
    <property type="match status" value="1"/>
</dbReference>
<dbReference type="OrthoDB" id="6400170at2"/>
<protein>
    <submittedName>
        <fullName evidence="5">MarR family transcriptional regulator</fullName>
    </submittedName>
</protein>
<evidence type="ECO:0000256" key="2">
    <source>
        <dbReference type="ARBA" id="ARBA00023125"/>
    </source>
</evidence>
<dbReference type="InterPro" id="IPR000835">
    <property type="entry name" value="HTH_MarR-typ"/>
</dbReference>
<organism evidence="5 6">
    <name type="scientific">Clostridium putrefaciens</name>
    <dbReference type="NCBI Taxonomy" id="99675"/>
    <lineage>
        <taxon>Bacteria</taxon>
        <taxon>Bacillati</taxon>
        <taxon>Bacillota</taxon>
        <taxon>Clostridia</taxon>
        <taxon>Eubacteriales</taxon>
        <taxon>Clostridiaceae</taxon>
        <taxon>Clostridium</taxon>
    </lineage>
</organism>
<feature type="domain" description="HTH marR-type" evidence="4">
    <location>
        <begin position="6"/>
        <end position="138"/>
    </location>
</feature>
<dbReference type="SUPFAM" id="SSF46785">
    <property type="entry name" value="Winged helix' DNA-binding domain"/>
    <property type="match status" value="1"/>
</dbReference>
<dbReference type="PROSITE" id="PS50995">
    <property type="entry name" value="HTH_MARR_2"/>
    <property type="match status" value="1"/>
</dbReference>
<dbReference type="Pfam" id="PF01047">
    <property type="entry name" value="MarR"/>
    <property type="match status" value="1"/>
</dbReference>
<dbReference type="InterPro" id="IPR011991">
    <property type="entry name" value="ArsR-like_HTH"/>
</dbReference>
<evidence type="ECO:0000256" key="3">
    <source>
        <dbReference type="ARBA" id="ARBA00023163"/>
    </source>
</evidence>
<keyword evidence="1" id="KW-0805">Transcription regulation</keyword>
<dbReference type="SMART" id="SM00347">
    <property type="entry name" value="HTH_MARR"/>
    <property type="match status" value="1"/>
</dbReference>
<dbReference type="InterPro" id="IPR036390">
    <property type="entry name" value="WH_DNA-bd_sf"/>
</dbReference>
<keyword evidence="3" id="KW-0804">Transcription</keyword>
<dbReference type="Proteomes" id="UP000254664">
    <property type="component" value="Unassembled WGS sequence"/>
</dbReference>
<proteinExistence type="predicted"/>